<keyword evidence="2" id="KW-1185">Reference proteome</keyword>
<organism evidence="1 2">
    <name type="scientific">Aeromicrobium phragmitis</name>
    <dbReference type="NCBI Taxonomy" id="2478914"/>
    <lineage>
        <taxon>Bacteria</taxon>
        <taxon>Bacillati</taxon>
        <taxon>Actinomycetota</taxon>
        <taxon>Actinomycetes</taxon>
        <taxon>Propionibacteriales</taxon>
        <taxon>Nocardioidaceae</taxon>
        <taxon>Aeromicrobium</taxon>
    </lineage>
</organism>
<protein>
    <submittedName>
        <fullName evidence="1">Ankyrin repeat domain-containing protein</fullName>
    </submittedName>
</protein>
<reference evidence="1 2" key="1">
    <citation type="submission" date="2018-10" db="EMBL/GenBank/DDBJ databases">
        <title>Aeromicrobium sp. 9W16Y-2 whole genome shotgun sequence.</title>
        <authorList>
            <person name="Li F."/>
        </authorList>
    </citation>
    <scope>NUCLEOTIDE SEQUENCE [LARGE SCALE GENOMIC DNA]</scope>
    <source>
        <strain evidence="1 2">9W16Y-2</strain>
    </source>
</reference>
<dbReference type="RefSeq" id="WP_121793062.1">
    <property type="nucleotide sequence ID" value="NZ_RDBF01000002.1"/>
</dbReference>
<sequence>MSGGDWKDLYAAACRGDLELVRFHADRGVDLDYAHPEFQSTALVAAIVAGQEDAAHLLLDLGADPLLWSEFDELTPVEAARQAELPALEERLVAAGAHPPAQQDEVARRRRWWPLKARARRGRR</sequence>
<proteinExistence type="predicted"/>
<dbReference type="Proteomes" id="UP000282515">
    <property type="component" value="Unassembled WGS sequence"/>
</dbReference>
<dbReference type="Gene3D" id="1.25.40.20">
    <property type="entry name" value="Ankyrin repeat-containing domain"/>
    <property type="match status" value="1"/>
</dbReference>
<comment type="caution">
    <text evidence="1">The sequence shown here is derived from an EMBL/GenBank/DDBJ whole genome shotgun (WGS) entry which is preliminary data.</text>
</comment>
<accession>A0A3L8PN60</accession>
<name>A0A3L8PN60_9ACTN</name>
<dbReference type="EMBL" id="RDBF01000002">
    <property type="protein sequence ID" value="RLV56761.1"/>
    <property type="molecule type" value="Genomic_DNA"/>
</dbReference>
<dbReference type="OrthoDB" id="1164153at2"/>
<evidence type="ECO:0000313" key="1">
    <source>
        <dbReference type="EMBL" id="RLV56761.1"/>
    </source>
</evidence>
<gene>
    <name evidence="1" type="ORF">D9V41_02985</name>
</gene>
<dbReference type="SUPFAM" id="SSF48403">
    <property type="entry name" value="Ankyrin repeat"/>
    <property type="match status" value="1"/>
</dbReference>
<dbReference type="InterPro" id="IPR036770">
    <property type="entry name" value="Ankyrin_rpt-contain_sf"/>
</dbReference>
<dbReference type="AlphaFoldDB" id="A0A3L8PN60"/>
<evidence type="ECO:0000313" key="2">
    <source>
        <dbReference type="Proteomes" id="UP000282515"/>
    </source>
</evidence>